<feature type="transmembrane region" description="Helical" evidence="7">
    <location>
        <begin position="89"/>
        <end position="107"/>
    </location>
</feature>
<dbReference type="EMBL" id="FNJL01000022">
    <property type="protein sequence ID" value="SDP71806.1"/>
    <property type="molecule type" value="Genomic_DNA"/>
</dbReference>
<dbReference type="RefSeq" id="WP_225979269.1">
    <property type="nucleotide sequence ID" value="NZ_CP028290.1"/>
</dbReference>
<dbReference type="GO" id="GO:0022857">
    <property type="term" value="F:transmembrane transporter activity"/>
    <property type="evidence" value="ECO:0007669"/>
    <property type="project" value="InterPro"/>
</dbReference>
<comment type="subcellular location">
    <subcellularLocation>
        <location evidence="1">Cell membrane</location>
        <topology evidence="1">Multi-pass membrane protein</topology>
    </subcellularLocation>
</comment>
<reference evidence="9" key="1">
    <citation type="submission" date="2016-10" db="EMBL/GenBank/DDBJ databases">
        <authorList>
            <person name="Varghese N."/>
            <person name="Submissions S."/>
        </authorList>
    </citation>
    <scope>NUCLEOTIDE SEQUENCE [LARGE SCALE GENOMIC DNA]</scope>
    <source>
        <strain evidence="9">DSM 17101</strain>
    </source>
</reference>
<dbReference type="PANTHER" id="PTHR30509">
    <property type="entry name" value="P-HYDROXYBENZOIC ACID EFFLUX PUMP SUBUNIT-RELATED"/>
    <property type="match status" value="1"/>
</dbReference>
<feature type="transmembrane region" description="Helical" evidence="7">
    <location>
        <begin position="441"/>
        <end position="463"/>
    </location>
</feature>
<proteinExistence type="predicted"/>
<name>A0A1H0V188_9BURK</name>
<keyword evidence="4 7" id="KW-0812">Transmembrane</keyword>
<feature type="transmembrane region" description="Helical" evidence="7">
    <location>
        <begin position="469"/>
        <end position="486"/>
    </location>
</feature>
<accession>A0A1H0V188</accession>
<evidence type="ECO:0000256" key="3">
    <source>
        <dbReference type="ARBA" id="ARBA00022475"/>
    </source>
</evidence>
<organism evidence="8 9">
    <name type="scientific">Paracidovorax cattleyae</name>
    <dbReference type="NCBI Taxonomy" id="80868"/>
    <lineage>
        <taxon>Bacteria</taxon>
        <taxon>Pseudomonadati</taxon>
        <taxon>Pseudomonadota</taxon>
        <taxon>Betaproteobacteria</taxon>
        <taxon>Burkholderiales</taxon>
        <taxon>Comamonadaceae</taxon>
        <taxon>Paracidovorax</taxon>
    </lineage>
</organism>
<dbReference type="GO" id="GO:0005886">
    <property type="term" value="C:plasma membrane"/>
    <property type="evidence" value="ECO:0007669"/>
    <property type="project" value="UniProtKB-SubCell"/>
</dbReference>
<feature type="transmembrane region" description="Helical" evidence="7">
    <location>
        <begin position="114"/>
        <end position="136"/>
    </location>
</feature>
<evidence type="ECO:0000256" key="6">
    <source>
        <dbReference type="ARBA" id="ARBA00023136"/>
    </source>
</evidence>
<keyword evidence="9" id="KW-1185">Reference proteome</keyword>
<evidence type="ECO:0000256" key="1">
    <source>
        <dbReference type="ARBA" id="ARBA00004651"/>
    </source>
</evidence>
<evidence type="ECO:0000256" key="7">
    <source>
        <dbReference type="SAM" id="Phobius"/>
    </source>
</evidence>
<protein>
    <submittedName>
        <fullName evidence="8">Uncharacterized membrane protein YccC</fullName>
    </submittedName>
</protein>
<dbReference type="AlphaFoldDB" id="A0A1H0V188"/>
<evidence type="ECO:0000313" key="9">
    <source>
        <dbReference type="Proteomes" id="UP000199317"/>
    </source>
</evidence>
<evidence type="ECO:0000256" key="4">
    <source>
        <dbReference type="ARBA" id="ARBA00022692"/>
    </source>
</evidence>
<evidence type="ECO:0000256" key="2">
    <source>
        <dbReference type="ARBA" id="ARBA00022448"/>
    </source>
</evidence>
<feature type="transmembrane region" description="Helical" evidence="7">
    <location>
        <begin position="15"/>
        <end position="35"/>
    </location>
</feature>
<evidence type="ECO:0000256" key="5">
    <source>
        <dbReference type="ARBA" id="ARBA00022989"/>
    </source>
</evidence>
<feature type="transmembrane region" description="Helical" evidence="7">
    <location>
        <begin position="493"/>
        <end position="510"/>
    </location>
</feature>
<evidence type="ECO:0000313" key="8">
    <source>
        <dbReference type="EMBL" id="SDP71806.1"/>
    </source>
</evidence>
<sequence>MPLPRLLPRFTPAEMLFSAKCFAAAMLAMAVASWAGLPRPFWALMTTYIVANPLAGAVRSKGAFRLGGTLLGCAATLLMVPAMVDAPELLTLALALWVALCLFVSLLDRTPRSYLFMLAGYSAALIGFPAVSAPTGIFETASARVQEIGIGIVCAGLVHSLVWPVSMGPTLVGMVDRTLADAGAWLRAMLQPPAPSDGGLSAAPTQQAARRKLAGDISQLRVMATHVPFDTSHLKWTAQAIHALQHEVAALTPFASAVDDRLRALRDAEGRLPVDVDHTVARVLARLADSGRAAPDQPGLPLAAGDMAELRTAARTLADCAPPPTTGWILALRTGLAVRLEELIDAWAACVQLRERIDAGLAGRPQPLAAPGQRAAVPAARNVLHRDVGMAAWSAVAAAVAICLCSAFWILTGWSGGAAMPMMAAIFSSFFAGMDDPVPAIYAFLKALLLSLPLGALYVLVLMPLVVDLPTLAVVCAPVFLVLGVYMARPATLLMAMGLLLSGVLGTLSLHDTGQADFASFVNSSIGQVLGGATAAVVTALVRSVSAEWSARRIQRRTWRELGQLPRNADPAQARLHAARVLDRIGLLAPRIAQAGGTVAGVNADDALVDLRIGTDLHALRHHAALLPGRLGPDILAQVARLFREHPARSTTEQAAQAQPLLAERIDEALQALLPPAPATQACPAGSASTGTRDERRRVLAALVGLRRNLFPSRPWPAAPSPTQEAMA</sequence>
<feature type="transmembrane region" description="Helical" evidence="7">
    <location>
        <begin position="530"/>
        <end position="551"/>
    </location>
</feature>
<dbReference type="Pfam" id="PF04632">
    <property type="entry name" value="FUSC"/>
    <property type="match status" value="1"/>
</dbReference>
<feature type="transmembrane region" description="Helical" evidence="7">
    <location>
        <begin position="391"/>
        <end position="411"/>
    </location>
</feature>
<gene>
    <name evidence="8" type="ORF">SAMN04489708_12286</name>
</gene>
<keyword evidence="2" id="KW-0813">Transport</keyword>
<dbReference type="PANTHER" id="PTHR30509:SF9">
    <property type="entry name" value="MULTIDRUG RESISTANCE PROTEIN MDTO"/>
    <property type="match status" value="1"/>
</dbReference>
<dbReference type="Proteomes" id="UP000199317">
    <property type="component" value="Unassembled WGS sequence"/>
</dbReference>
<feature type="transmembrane region" description="Helical" evidence="7">
    <location>
        <begin position="148"/>
        <end position="167"/>
    </location>
</feature>
<keyword evidence="3" id="KW-1003">Cell membrane</keyword>
<feature type="transmembrane region" description="Helical" evidence="7">
    <location>
        <begin position="63"/>
        <end position="83"/>
    </location>
</feature>
<dbReference type="InterPro" id="IPR006726">
    <property type="entry name" value="PHBA_efflux_AaeB/fusaric-R"/>
</dbReference>
<keyword evidence="5 7" id="KW-1133">Transmembrane helix</keyword>
<keyword evidence="6 7" id="KW-0472">Membrane</keyword>
<feature type="transmembrane region" description="Helical" evidence="7">
    <location>
        <begin position="417"/>
        <end position="434"/>
    </location>
</feature>